<dbReference type="EMBL" id="JAVDVX010000003">
    <property type="protein sequence ID" value="MDR7089784.1"/>
    <property type="molecule type" value="Genomic_DNA"/>
</dbReference>
<gene>
    <name evidence="2" type="ORF">J2X05_001806</name>
    <name evidence="3" type="ORF">J2X05_004187</name>
</gene>
<reference evidence="3 4" key="1">
    <citation type="submission" date="2023-07" db="EMBL/GenBank/DDBJ databases">
        <title>Sorghum-associated microbial communities from plants grown in Nebraska, USA.</title>
        <authorList>
            <person name="Schachtman D."/>
        </authorList>
    </citation>
    <scope>NUCLEOTIDE SEQUENCE [LARGE SCALE GENOMIC DNA]</scope>
    <source>
        <strain evidence="3 4">BE190</strain>
    </source>
</reference>
<dbReference type="EMBL" id="JAVDVX010000011">
    <property type="protein sequence ID" value="MDR7092146.1"/>
    <property type="molecule type" value="Genomic_DNA"/>
</dbReference>
<evidence type="ECO:0000313" key="2">
    <source>
        <dbReference type="EMBL" id="MDR7089784.1"/>
    </source>
</evidence>
<proteinExistence type="predicted"/>
<protein>
    <submittedName>
        <fullName evidence="3">Uncharacterized protein</fullName>
    </submittedName>
</protein>
<sequence>MKKSLAIAALTAFVSMSVFAGPYDKPGFVTFEKDGRVWVFKTDSEALKQFQEHGEPAKQVTLIGKGPEGKTLKTDDMKTAEEYLKLLAKAE</sequence>
<keyword evidence="4" id="KW-1185">Reference proteome</keyword>
<dbReference type="RefSeq" id="WP_261948121.1">
    <property type="nucleotide sequence ID" value="NZ_JAVDVX010000003.1"/>
</dbReference>
<feature type="signal peptide" evidence="1">
    <location>
        <begin position="1"/>
        <end position="20"/>
    </location>
</feature>
<dbReference type="Proteomes" id="UP001253595">
    <property type="component" value="Unassembled WGS sequence"/>
</dbReference>
<name>A0ABU1V3V0_9GAMM</name>
<evidence type="ECO:0000313" key="3">
    <source>
        <dbReference type="EMBL" id="MDR7092146.1"/>
    </source>
</evidence>
<accession>A0ABU1V3V0</accession>
<organism evidence="3 4">
    <name type="scientific">Cellvibrio fibrivorans</name>
    <dbReference type="NCBI Taxonomy" id="126350"/>
    <lineage>
        <taxon>Bacteria</taxon>
        <taxon>Pseudomonadati</taxon>
        <taxon>Pseudomonadota</taxon>
        <taxon>Gammaproteobacteria</taxon>
        <taxon>Cellvibrionales</taxon>
        <taxon>Cellvibrionaceae</taxon>
        <taxon>Cellvibrio</taxon>
    </lineage>
</organism>
<evidence type="ECO:0000313" key="4">
    <source>
        <dbReference type="Proteomes" id="UP001253595"/>
    </source>
</evidence>
<feature type="chain" id="PRO_5045032613" evidence="1">
    <location>
        <begin position="21"/>
        <end position="91"/>
    </location>
</feature>
<keyword evidence="1" id="KW-0732">Signal</keyword>
<evidence type="ECO:0000256" key="1">
    <source>
        <dbReference type="SAM" id="SignalP"/>
    </source>
</evidence>
<comment type="caution">
    <text evidence="3">The sequence shown here is derived from an EMBL/GenBank/DDBJ whole genome shotgun (WGS) entry which is preliminary data.</text>
</comment>